<organism evidence="1 2">
    <name type="scientific">Tigriopus californicus</name>
    <name type="common">Marine copepod</name>
    <dbReference type="NCBI Taxonomy" id="6832"/>
    <lineage>
        <taxon>Eukaryota</taxon>
        <taxon>Metazoa</taxon>
        <taxon>Ecdysozoa</taxon>
        <taxon>Arthropoda</taxon>
        <taxon>Crustacea</taxon>
        <taxon>Multicrustacea</taxon>
        <taxon>Hexanauplia</taxon>
        <taxon>Copepoda</taxon>
        <taxon>Harpacticoida</taxon>
        <taxon>Harpacticidae</taxon>
        <taxon>Tigriopus</taxon>
    </lineage>
</organism>
<dbReference type="SMART" id="SM01375">
    <property type="entry name" value="Dynein_light"/>
    <property type="match status" value="1"/>
</dbReference>
<dbReference type="GO" id="GO:0030286">
    <property type="term" value="C:dynein complex"/>
    <property type="evidence" value="ECO:0007669"/>
    <property type="project" value="InterPro"/>
</dbReference>
<dbReference type="AlphaFoldDB" id="A0A553P3T5"/>
<name>A0A553P3T5_TIGCA</name>
<dbReference type="Gene3D" id="3.30.740.10">
    <property type="entry name" value="Protein Inhibitor Of Neuronal Nitric Oxide Synthase"/>
    <property type="match status" value="1"/>
</dbReference>
<sequence length="120" mass="13499">MGAEQEQGPVEGDTDKDKDQIRCNYGIVIQSDITNESRRKEMMEICQIACEKFAPAEKSPLERDNQAAAEMIKATLDQKMSGPFNVIVGESFSSEMDFVQNSLLYMFFGGYLAILVWKCV</sequence>
<gene>
    <name evidence="1" type="ORF">TCAL_16159</name>
</gene>
<dbReference type="STRING" id="6832.A0A553P3T5"/>
<dbReference type="InterPro" id="IPR037177">
    <property type="entry name" value="DLC_sf"/>
</dbReference>
<dbReference type="InterPro" id="IPR001372">
    <property type="entry name" value="Dynein_light_chain_typ-1/2"/>
</dbReference>
<dbReference type="Proteomes" id="UP000318571">
    <property type="component" value="Chromosome 7"/>
</dbReference>
<protein>
    <submittedName>
        <fullName evidence="1">Uncharacterized protein</fullName>
    </submittedName>
</protein>
<evidence type="ECO:0000313" key="1">
    <source>
        <dbReference type="EMBL" id="TRY72341.1"/>
    </source>
</evidence>
<accession>A0A553P3T5</accession>
<proteinExistence type="predicted"/>
<keyword evidence="2" id="KW-1185">Reference proteome</keyword>
<comment type="caution">
    <text evidence="1">The sequence shown here is derived from an EMBL/GenBank/DDBJ whole genome shotgun (WGS) entry which is preliminary data.</text>
</comment>
<dbReference type="Pfam" id="PF01221">
    <property type="entry name" value="Dynein_light"/>
    <property type="match status" value="1"/>
</dbReference>
<dbReference type="GO" id="GO:0007017">
    <property type="term" value="P:microtubule-based process"/>
    <property type="evidence" value="ECO:0007669"/>
    <property type="project" value="InterPro"/>
</dbReference>
<dbReference type="CDD" id="cd21453">
    <property type="entry name" value="DLC-like_DNAL4"/>
    <property type="match status" value="1"/>
</dbReference>
<dbReference type="EMBL" id="VCGU01000008">
    <property type="protein sequence ID" value="TRY72341.1"/>
    <property type="molecule type" value="Genomic_DNA"/>
</dbReference>
<dbReference type="SUPFAM" id="SSF54648">
    <property type="entry name" value="DLC"/>
    <property type="match status" value="1"/>
</dbReference>
<reference evidence="1 2" key="1">
    <citation type="journal article" date="2018" name="Nat. Ecol. Evol.">
        <title>Genomic signatures of mitonuclear coevolution across populations of Tigriopus californicus.</title>
        <authorList>
            <person name="Barreto F.S."/>
            <person name="Watson E.T."/>
            <person name="Lima T.G."/>
            <person name="Willett C.S."/>
            <person name="Edmands S."/>
            <person name="Li W."/>
            <person name="Burton R.S."/>
        </authorList>
    </citation>
    <scope>NUCLEOTIDE SEQUENCE [LARGE SCALE GENOMIC DNA]</scope>
    <source>
        <strain evidence="1 2">San Diego</strain>
    </source>
</reference>
<evidence type="ECO:0000313" key="2">
    <source>
        <dbReference type="Proteomes" id="UP000318571"/>
    </source>
</evidence>
<dbReference type="OMA" id="ICQIACE"/>